<dbReference type="Pfam" id="PF13186">
    <property type="entry name" value="SPASM"/>
    <property type="match status" value="1"/>
</dbReference>
<dbReference type="AlphaFoldDB" id="E6U572"/>
<dbReference type="SFLD" id="SFLDS00029">
    <property type="entry name" value="Radical_SAM"/>
    <property type="match status" value="1"/>
</dbReference>
<feature type="compositionally biased region" description="Polar residues" evidence="5">
    <location>
        <begin position="450"/>
        <end position="466"/>
    </location>
</feature>
<proteinExistence type="predicted"/>
<evidence type="ECO:0000256" key="1">
    <source>
        <dbReference type="ARBA" id="ARBA00022691"/>
    </source>
</evidence>
<dbReference type="PANTHER" id="PTHR43524">
    <property type="entry name" value="RADICAL SAM SUPERFAMILY PROTEIN"/>
    <property type="match status" value="1"/>
</dbReference>
<feature type="region of interest" description="Disordered" evidence="5">
    <location>
        <begin position="412"/>
        <end position="466"/>
    </location>
</feature>
<accession>E6U572</accession>
<name>E6U572_ETHHY</name>
<dbReference type="InterPro" id="IPR007197">
    <property type="entry name" value="rSAM"/>
</dbReference>
<dbReference type="RefSeq" id="WP_013486231.1">
    <property type="nucleotide sequence ID" value="NC_014828.1"/>
</dbReference>
<dbReference type="Gene3D" id="3.20.20.70">
    <property type="entry name" value="Aldolase class I"/>
    <property type="match status" value="1"/>
</dbReference>
<evidence type="ECO:0000256" key="5">
    <source>
        <dbReference type="SAM" id="MobiDB-lite"/>
    </source>
</evidence>
<protein>
    <submittedName>
        <fullName evidence="7">Radical SAM domain protein</fullName>
    </submittedName>
</protein>
<dbReference type="GO" id="GO:0003824">
    <property type="term" value="F:catalytic activity"/>
    <property type="evidence" value="ECO:0007669"/>
    <property type="project" value="InterPro"/>
</dbReference>
<dbReference type="Pfam" id="PF04055">
    <property type="entry name" value="Radical_SAM"/>
    <property type="match status" value="1"/>
</dbReference>
<dbReference type="InterPro" id="IPR023885">
    <property type="entry name" value="4Fe4S-binding_SPASM_dom"/>
</dbReference>
<dbReference type="EMBL" id="CP002400">
    <property type="protein sequence ID" value="ADU27885.1"/>
    <property type="molecule type" value="Genomic_DNA"/>
</dbReference>
<feature type="compositionally biased region" description="Basic and acidic residues" evidence="5">
    <location>
        <begin position="429"/>
        <end position="448"/>
    </location>
</feature>
<evidence type="ECO:0000313" key="7">
    <source>
        <dbReference type="EMBL" id="ADU27885.1"/>
    </source>
</evidence>
<dbReference type="HOGENOM" id="CLU_044700_0_0_9"/>
<dbReference type="Proteomes" id="UP000001551">
    <property type="component" value="Chromosome"/>
</dbReference>
<evidence type="ECO:0000256" key="4">
    <source>
        <dbReference type="ARBA" id="ARBA00023014"/>
    </source>
</evidence>
<keyword evidence="4" id="KW-0411">Iron-sulfur</keyword>
<dbReference type="GO" id="GO:0051536">
    <property type="term" value="F:iron-sulfur cluster binding"/>
    <property type="evidence" value="ECO:0007669"/>
    <property type="project" value="UniProtKB-KW"/>
</dbReference>
<organism evidence="7 8">
    <name type="scientific">Ethanoligenens harbinense (strain DSM 18485 / JCM 12961 / CGMCC 1.5033 / YUAN-3)</name>
    <dbReference type="NCBI Taxonomy" id="663278"/>
    <lineage>
        <taxon>Bacteria</taxon>
        <taxon>Bacillati</taxon>
        <taxon>Bacillota</taxon>
        <taxon>Clostridia</taxon>
        <taxon>Eubacteriales</taxon>
        <taxon>Oscillospiraceae</taxon>
        <taxon>Ethanoligenens</taxon>
    </lineage>
</organism>
<feature type="compositionally biased region" description="Polar residues" evidence="5">
    <location>
        <begin position="412"/>
        <end position="423"/>
    </location>
</feature>
<keyword evidence="3" id="KW-0408">Iron</keyword>
<keyword evidence="8" id="KW-1185">Reference proteome</keyword>
<evidence type="ECO:0000313" key="8">
    <source>
        <dbReference type="Proteomes" id="UP000001551"/>
    </source>
</evidence>
<keyword evidence="1" id="KW-0949">S-adenosyl-L-methionine</keyword>
<dbReference type="PANTHER" id="PTHR43524:SF1">
    <property type="entry name" value="RADICAL SAM SUPERFAMILY PROTEIN"/>
    <property type="match status" value="1"/>
</dbReference>
<dbReference type="CDD" id="cd21128">
    <property type="entry name" value="SPASM_rSAM"/>
    <property type="match status" value="1"/>
</dbReference>
<keyword evidence="2" id="KW-0479">Metal-binding</keyword>
<dbReference type="CDD" id="cd01335">
    <property type="entry name" value="Radical_SAM"/>
    <property type="match status" value="1"/>
</dbReference>
<sequence>MINAKQILSKLVLNEVYKYVDKDPMKNLNKMINWAEKVMTKTSYASMISMFREIAEDPNSNWYKLIERYFTELNKNTQKRFLTNFIVNAGLVGNTIIDKSKAKYDCNVPWAILMDPTTACNLKCTGCWAAEYANSVSLSYEQLASVIEQGKKLGIYMYLFSGGEPLVRKKDLLRLAEENNDCMFLAFTNATLIDEEFAAEVERLGNFAFAISVEGFEEETDMRRGKGTYQAVMNAMDILHRHGIIFGFSTCYHSKNTDVVGSDEWLDLMIEKGCTFGWYFTYMPIGKDAVTDLLARPEQREYMYRQLHKFRGTNPHNGTKPIFLLDFWNDGEYVGGCIAGGRVYLHINANGDVEPCAFIHYSNANIKEQSLLEALQSPLFQEYKKGQPFNENMLRPCPLLDNPEKLRGMVNTSGAHSTQYQDNESAEEVTAKTEEISKEWKETADRIWETNPNNPSQKETVSKSAD</sequence>
<dbReference type="KEGG" id="eha:Ethha_2386"/>
<evidence type="ECO:0000259" key="6">
    <source>
        <dbReference type="PROSITE" id="PS51918"/>
    </source>
</evidence>
<dbReference type="PROSITE" id="PS51918">
    <property type="entry name" value="RADICAL_SAM"/>
    <property type="match status" value="1"/>
</dbReference>
<dbReference type="InterPro" id="IPR013785">
    <property type="entry name" value="Aldolase_TIM"/>
</dbReference>
<evidence type="ECO:0000256" key="3">
    <source>
        <dbReference type="ARBA" id="ARBA00023004"/>
    </source>
</evidence>
<dbReference type="eggNOG" id="COG0535">
    <property type="taxonomic scope" value="Bacteria"/>
</dbReference>
<feature type="domain" description="Radical SAM core" evidence="6">
    <location>
        <begin position="106"/>
        <end position="314"/>
    </location>
</feature>
<reference evidence="7 8" key="1">
    <citation type="submission" date="2010-12" db="EMBL/GenBank/DDBJ databases">
        <title>Complete sequence of Ethanoligenens harbinense YUAN-3.</title>
        <authorList>
            <person name="Lucas S."/>
            <person name="Copeland A."/>
            <person name="Lapidus A."/>
            <person name="Cheng J.-F."/>
            <person name="Bruce D."/>
            <person name="Goodwin L."/>
            <person name="Pitluck S."/>
            <person name="Chertkov O."/>
            <person name="Misra M."/>
            <person name="Detter J.C."/>
            <person name="Han C."/>
            <person name="Tapia R."/>
            <person name="Land M."/>
            <person name="Hauser L."/>
            <person name="Jeffries C."/>
            <person name="Kyrpides N."/>
            <person name="Ivanova N."/>
            <person name="Mikhailova N."/>
            <person name="Wang A."/>
            <person name="Mouttaki H."/>
            <person name="He Z."/>
            <person name="Zhou J."/>
            <person name="Hemme C.L."/>
            <person name="Woyke T."/>
        </authorList>
    </citation>
    <scope>NUCLEOTIDE SEQUENCE [LARGE SCALE GENOMIC DNA]</scope>
    <source>
        <strain evidence="8">DSM 18485 / JCM 12961 / CGMCC 1.5033 / YUAN-3</strain>
    </source>
</reference>
<dbReference type="InterPro" id="IPR058240">
    <property type="entry name" value="rSAM_sf"/>
</dbReference>
<gene>
    <name evidence="7" type="ordered locus">Ethha_2386</name>
</gene>
<dbReference type="SUPFAM" id="SSF102114">
    <property type="entry name" value="Radical SAM enzymes"/>
    <property type="match status" value="1"/>
</dbReference>
<dbReference type="SFLD" id="SFLDG01067">
    <property type="entry name" value="SPASM/twitch_domain_containing"/>
    <property type="match status" value="1"/>
</dbReference>
<evidence type="ECO:0000256" key="2">
    <source>
        <dbReference type="ARBA" id="ARBA00022723"/>
    </source>
</evidence>
<dbReference type="GO" id="GO:0046872">
    <property type="term" value="F:metal ion binding"/>
    <property type="evidence" value="ECO:0007669"/>
    <property type="project" value="UniProtKB-KW"/>
</dbReference>